<evidence type="ECO:0000256" key="2">
    <source>
        <dbReference type="SAM" id="MobiDB-lite"/>
    </source>
</evidence>
<dbReference type="Proteomes" id="UP000283634">
    <property type="component" value="Unassembled WGS sequence"/>
</dbReference>
<feature type="compositionally biased region" description="Polar residues" evidence="2">
    <location>
        <begin position="317"/>
        <end position="340"/>
    </location>
</feature>
<proteinExistence type="predicted"/>
<evidence type="ECO:0000256" key="1">
    <source>
        <dbReference type="SAM" id="Coils"/>
    </source>
</evidence>
<protein>
    <submittedName>
        <fullName evidence="3">Uncharacterized protein</fullName>
    </submittedName>
</protein>
<evidence type="ECO:0000313" key="4">
    <source>
        <dbReference type="Proteomes" id="UP000283634"/>
    </source>
</evidence>
<dbReference type="EMBL" id="MKGL01000065">
    <property type="protein sequence ID" value="RNF08493.1"/>
    <property type="molecule type" value="Genomic_DNA"/>
</dbReference>
<organism evidence="3 4">
    <name type="scientific">Trypanosoma rangeli</name>
    <dbReference type="NCBI Taxonomy" id="5698"/>
    <lineage>
        <taxon>Eukaryota</taxon>
        <taxon>Discoba</taxon>
        <taxon>Euglenozoa</taxon>
        <taxon>Kinetoplastea</taxon>
        <taxon>Metakinetoplastina</taxon>
        <taxon>Trypanosomatida</taxon>
        <taxon>Trypanosomatidae</taxon>
        <taxon>Trypanosoma</taxon>
        <taxon>Herpetosoma</taxon>
    </lineage>
</organism>
<feature type="coiled-coil region" evidence="1">
    <location>
        <begin position="346"/>
        <end position="373"/>
    </location>
</feature>
<gene>
    <name evidence="3" type="ORF">TraAM80_02719</name>
</gene>
<feature type="region of interest" description="Disordered" evidence="2">
    <location>
        <begin position="302"/>
        <end position="341"/>
    </location>
</feature>
<dbReference type="RefSeq" id="XP_029240431.1">
    <property type="nucleotide sequence ID" value="XM_029379713.1"/>
</dbReference>
<reference evidence="3 4" key="1">
    <citation type="journal article" date="2018" name="BMC Genomics">
        <title>Genomic comparison of Trypanosoma conorhini and Trypanosoma rangeli to Trypanosoma cruzi strains of high and low virulence.</title>
        <authorList>
            <person name="Bradwell K.R."/>
            <person name="Koparde V.N."/>
            <person name="Matveyev A.V."/>
            <person name="Serrano M.G."/>
            <person name="Alves J.M."/>
            <person name="Parikh H."/>
            <person name="Huang B."/>
            <person name="Lee V."/>
            <person name="Espinosa-Alvarez O."/>
            <person name="Ortiz P.A."/>
            <person name="Costa-Martins A.G."/>
            <person name="Teixeira M.M."/>
            <person name="Buck G.A."/>
        </authorList>
    </citation>
    <scope>NUCLEOTIDE SEQUENCE [LARGE SCALE GENOMIC DNA]</scope>
    <source>
        <strain evidence="3 4">AM80</strain>
    </source>
</reference>
<name>A0A3R7NVR5_TRYRA</name>
<dbReference type="AlphaFoldDB" id="A0A3R7NVR5"/>
<feature type="region of interest" description="Disordered" evidence="2">
    <location>
        <begin position="40"/>
        <end position="97"/>
    </location>
</feature>
<sequence length="375" mass="39786">MGQKVIVRGWCVPSAQGVRLERPEFLLRYKTPQRTALDGMCLRKNQRPPGAGAERGRAPEAESTGERLQQSRQRHGTAPGSSLFSAKPGIGGGGRVESVKLKATPSSATRLPKPLIPTQEENKARVLTRAAATATSAAGSGGGGGGGGGAASASTTNFVKATANTKTNNSTAAAHTAPSGTPLTELETVKRWKDDEAHLELRTVASVASTSQRPVPSVKECEIPLKQCGTPVKQLVTKRLSTGFTVTPCSKSIGAFSKWGRTEGPVTDHTQNKGSITVVEEKREWSTDMFMQSDICTVMSEQTTPPLNTKGDAGIQKPTSVSTPSNSSLGAPSAVQSPLCSSAKKKAEVLQQLRQLREENRRALKAALNHRRTWK</sequence>
<evidence type="ECO:0000313" key="3">
    <source>
        <dbReference type="EMBL" id="RNF08493.1"/>
    </source>
</evidence>
<keyword evidence="4" id="KW-1185">Reference proteome</keyword>
<dbReference type="VEuPathDB" id="TriTrypDB:TRSC58_03057"/>
<keyword evidence="1" id="KW-0175">Coiled coil</keyword>
<accession>A0A3R7NVR5</accession>
<comment type="caution">
    <text evidence="3">The sequence shown here is derived from an EMBL/GenBank/DDBJ whole genome shotgun (WGS) entry which is preliminary data.</text>
</comment>
<dbReference type="GeneID" id="40326652"/>